<reference evidence="2 3" key="1">
    <citation type="submission" date="2021-06" db="EMBL/GenBank/DDBJ databases">
        <authorList>
            <person name="Sun Q."/>
            <person name="Li D."/>
        </authorList>
    </citation>
    <scope>NUCLEOTIDE SEQUENCE [LARGE SCALE GENOMIC DNA]</scope>
    <source>
        <strain evidence="2 3">MSJd-7</strain>
    </source>
</reference>
<keyword evidence="3" id="KW-1185">Reference proteome</keyword>
<organism evidence="2 3">
    <name type="scientific">Butyricicoccus intestinisimiae</name>
    <dbReference type="NCBI Taxonomy" id="2841509"/>
    <lineage>
        <taxon>Bacteria</taxon>
        <taxon>Bacillati</taxon>
        <taxon>Bacillota</taxon>
        <taxon>Clostridia</taxon>
        <taxon>Eubacteriales</taxon>
        <taxon>Butyricicoccaceae</taxon>
        <taxon>Butyricicoccus</taxon>
    </lineage>
</organism>
<evidence type="ECO:0000313" key="3">
    <source>
        <dbReference type="Proteomes" id="UP000783588"/>
    </source>
</evidence>
<feature type="signal peptide" evidence="1">
    <location>
        <begin position="1"/>
        <end position="24"/>
    </location>
</feature>
<gene>
    <name evidence="2" type="ORF">KQI75_05360</name>
</gene>
<evidence type="ECO:0000256" key="1">
    <source>
        <dbReference type="SAM" id="SignalP"/>
    </source>
</evidence>
<keyword evidence="1" id="KW-0732">Signal</keyword>
<accession>A0ABS6EQT4</accession>
<evidence type="ECO:0000313" key="2">
    <source>
        <dbReference type="EMBL" id="MBU5490050.1"/>
    </source>
</evidence>
<dbReference type="EMBL" id="JAHLQI010000002">
    <property type="protein sequence ID" value="MBU5490050.1"/>
    <property type="molecule type" value="Genomic_DNA"/>
</dbReference>
<proteinExistence type="predicted"/>
<sequence>MRRIIKQGLVVALALGTLGSTAWASDKTSRWEDFCYAMQADVNAETIKQAPPPDVTPFQEAQPIAPMTQIFCGIRIVDSAIYCNAMIGLPTGYTGILRVQLQNSKDGENWETQHTWLCSDSTVSYVDWIAGRDLQYRVRVVADVSNAAGEKVKRIEKVSSCVWG</sequence>
<comment type="caution">
    <text evidence="2">The sequence shown here is derived from an EMBL/GenBank/DDBJ whole genome shotgun (WGS) entry which is preliminary data.</text>
</comment>
<dbReference type="Proteomes" id="UP000783588">
    <property type="component" value="Unassembled WGS sequence"/>
</dbReference>
<protein>
    <recommendedName>
        <fullName evidence="4">Secreted protein</fullName>
    </recommendedName>
</protein>
<dbReference type="RefSeq" id="WP_216469697.1">
    <property type="nucleotide sequence ID" value="NZ_JAHLQI010000002.1"/>
</dbReference>
<evidence type="ECO:0008006" key="4">
    <source>
        <dbReference type="Google" id="ProtNLM"/>
    </source>
</evidence>
<name>A0ABS6EQT4_9FIRM</name>
<feature type="chain" id="PRO_5045403567" description="Secreted protein" evidence="1">
    <location>
        <begin position="25"/>
        <end position="164"/>
    </location>
</feature>